<keyword evidence="2" id="KW-1185">Reference proteome</keyword>
<proteinExistence type="predicted"/>
<organism evidence="1 2">
    <name type="scientific">Collybiopsis luxurians FD-317 M1</name>
    <dbReference type="NCBI Taxonomy" id="944289"/>
    <lineage>
        <taxon>Eukaryota</taxon>
        <taxon>Fungi</taxon>
        <taxon>Dikarya</taxon>
        <taxon>Basidiomycota</taxon>
        <taxon>Agaricomycotina</taxon>
        <taxon>Agaricomycetes</taxon>
        <taxon>Agaricomycetidae</taxon>
        <taxon>Agaricales</taxon>
        <taxon>Marasmiineae</taxon>
        <taxon>Omphalotaceae</taxon>
        <taxon>Collybiopsis</taxon>
        <taxon>Collybiopsis luxurians</taxon>
    </lineage>
</organism>
<dbReference type="HOGENOM" id="CLU_906301_0_0_1"/>
<evidence type="ECO:0000313" key="2">
    <source>
        <dbReference type="Proteomes" id="UP000053593"/>
    </source>
</evidence>
<name>A0A0D0CJG0_9AGAR</name>
<evidence type="ECO:0000313" key="1">
    <source>
        <dbReference type="EMBL" id="KIK58482.1"/>
    </source>
</evidence>
<gene>
    <name evidence="1" type="ORF">GYMLUDRAFT_246171</name>
</gene>
<dbReference type="Proteomes" id="UP000053593">
    <property type="component" value="Unassembled WGS sequence"/>
</dbReference>
<dbReference type="OrthoDB" id="3055569at2759"/>
<accession>A0A0D0CJG0</accession>
<dbReference type="AlphaFoldDB" id="A0A0D0CJG0"/>
<reference evidence="1 2" key="1">
    <citation type="submission" date="2014-04" db="EMBL/GenBank/DDBJ databases">
        <title>Evolutionary Origins and Diversification of the Mycorrhizal Mutualists.</title>
        <authorList>
            <consortium name="DOE Joint Genome Institute"/>
            <consortium name="Mycorrhizal Genomics Consortium"/>
            <person name="Kohler A."/>
            <person name="Kuo A."/>
            <person name="Nagy L.G."/>
            <person name="Floudas D."/>
            <person name="Copeland A."/>
            <person name="Barry K.W."/>
            <person name="Cichocki N."/>
            <person name="Veneault-Fourrey C."/>
            <person name="LaButti K."/>
            <person name="Lindquist E.A."/>
            <person name="Lipzen A."/>
            <person name="Lundell T."/>
            <person name="Morin E."/>
            <person name="Murat C."/>
            <person name="Riley R."/>
            <person name="Ohm R."/>
            <person name="Sun H."/>
            <person name="Tunlid A."/>
            <person name="Henrissat B."/>
            <person name="Grigoriev I.V."/>
            <person name="Hibbett D.S."/>
            <person name="Martin F."/>
        </authorList>
    </citation>
    <scope>NUCLEOTIDE SEQUENCE [LARGE SCALE GENOMIC DNA]</scope>
    <source>
        <strain evidence="1 2">FD-317 M1</strain>
    </source>
</reference>
<protein>
    <submittedName>
        <fullName evidence="1">Unplaced genomic scaffold GYMLUscaffold_37, whole genome shotgun sequence</fullName>
    </submittedName>
</protein>
<sequence>MNSVILCSTGLENPAQRKQSVCSKTISPELVDTGFESTDDDDPSSPECLYGIEPNLLQDNPSVPVPEPMKSIPSMAAKETFMLMKNFSGDLTDSTHPSTWLRELQKTFMAMGIPEKDYVAKMGMFLEEDSIAEEWYTNLSAADKAKSWEDFCLLFHTEFPSQKKEKKEPKAYLEELEEMHITHEQLLTRHEGTQVPYHRWFTDCLLALAKGATIETTKEAIGTTWKNLPYALKKSVNDNHSNWGLFMKAIEGVDWAMLKVEAEYAVDMQKTKERVEALQATPRTKLANSLALTRLGEPPSPTPNQFR</sequence>
<dbReference type="EMBL" id="KN834785">
    <property type="protein sequence ID" value="KIK58482.1"/>
    <property type="molecule type" value="Genomic_DNA"/>
</dbReference>